<dbReference type="InterPro" id="IPR005995">
    <property type="entry name" value="Pgm_bpd_ind"/>
</dbReference>
<dbReference type="FunFam" id="3.40.1450.10:FF:000002">
    <property type="entry name" value="2,3-bisphosphoglycerate-independent phosphoglycerate mutase"/>
    <property type="match status" value="1"/>
</dbReference>
<dbReference type="InterPro" id="IPR036646">
    <property type="entry name" value="PGAM_B_sf"/>
</dbReference>
<comment type="catalytic activity">
    <reaction evidence="1 9">
        <text>(2R)-2-phosphoglycerate = (2R)-3-phosphoglycerate</text>
        <dbReference type="Rhea" id="RHEA:15901"/>
        <dbReference type="ChEBI" id="CHEBI:58272"/>
        <dbReference type="ChEBI" id="CHEBI:58289"/>
        <dbReference type="EC" id="5.4.2.12"/>
    </reaction>
</comment>
<dbReference type="GO" id="GO:0004619">
    <property type="term" value="F:phosphoglycerate mutase activity"/>
    <property type="evidence" value="ECO:0007669"/>
    <property type="project" value="UniProtKB-UniRule"/>
</dbReference>
<feature type="binding site" evidence="9">
    <location>
        <position position="555"/>
    </location>
    <ligand>
        <name>Mn(2+)</name>
        <dbReference type="ChEBI" id="CHEBI:29035"/>
        <label>1</label>
    </ligand>
</feature>
<gene>
    <name evidence="9" type="primary">gpmI</name>
    <name evidence="14" type="ORF">JF886_06040</name>
</gene>
<evidence type="ECO:0000256" key="8">
    <source>
        <dbReference type="ARBA" id="ARBA00023235"/>
    </source>
</evidence>
<feature type="region of interest" description="Disordered" evidence="11">
    <location>
        <begin position="1"/>
        <end position="79"/>
    </location>
</feature>
<evidence type="ECO:0000256" key="7">
    <source>
        <dbReference type="ARBA" id="ARBA00023211"/>
    </source>
</evidence>
<dbReference type="CDD" id="cd16010">
    <property type="entry name" value="iPGM"/>
    <property type="match status" value="1"/>
</dbReference>
<evidence type="ECO:0000256" key="11">
    <source>
        <dbReference type="SAM" id="MobiDB-lite"/>
    </source>
</evidence>
<dbReference type="Pfam" id="PF01676">
    <property type="entry name" value="Metalloenzyme"/>
    <property type="match status" value="1"/>
</dbReference>
<feature type="compositionally biased region" description="Basic residues" evidence="11">
    <location>
        <begin position="28"/>
        <end position="79"/>
    </location>
</feature>
<feature type="binding site" evidence="9">
    <location>
        <position position="495"/>
    </location>
    <ligand>
        <name>Mn(2+)</name>
        <dbReference type="ChEBI" id="CHEBI:29035"/>
        <label>1</label>
    </ligand>
</feature>
<dbReference type="Pfam" id="PF06415">
    <property type="entry name" value="iPGM_N"/>
    <property type="match status" value="1"/>
</dbReference>
<evidence type="ECO:0000256" key="9">
    <source>
        <dbReference type="HAMAP-Rule" id="MF_01038"/>
    </source>
</evidence>
<keyword evidence="6 9" id="KW-0324">Glycolysis</keyword>
<dbReference type="AlphaFoldDB" id="A0A934JUZ2"/>
<dbReference type="Gene3D" id="3.40.1450.10">
    <property type="entry name" value="BPG-independent phosphoglycerate mutase, domain B"/>
    <property type="match status" value="1"/>
</dbReference>
<dbReference type="HAMAP" id="MF_01038">
    <property type="entry name" value="GpmI"/>
    <property type="match status" value="1"/>
</dbReference>
<feature type="binding site" evidence="9">
    <location>
        <position position="105"/>
    </location>
    <ligand>
        <name>Mn(2+)</name>
        <dbReference type="ChEBI" id="CHEBI:29035"/>
        <label>2</label>
    </ligand>
</feature>
<dbReference type="GO" id="GO:0005829">
    <property type="term" value="C:cytosol"/>
    <property type="evidence" value="ECO:0007669"/>
    <property type="project" value="TreeGrafter"/>
</dbReference>
<dbReference type="PANTHER" id="PTHR31637">
    <property type="entry name" value="2,3-BISPHOSPHOGLYCERATE-INDEPENDENT PHOSPHOGLYCERATE MUTASE"/>
    <property type="match status" value="1"/>
</dbReference>
<evidence type="ECO:0000313" key="15">
    <source>
        <dbReference type="Proteomes" id="UP000606991"/>
    </source>
</evidence>
<feature type="binding site" evidence="9">
    <location>
        <begin position="354"/>
        <end position="357"/>
    </location>
    <ligand>
        <name>substrate</name>
    </ligand>
</feature>
<dbReference type="InterPro" id="IPR011258">
    <property type="entry name" value="BPG-indep_PGM_N"/>
</dbReference>
<keyword evidence="5 9" id="KW-0479">Metal-binding</keyword>
<dbReference type="GO" id="GO:0030145">
    <property type="term" value="F:manganese ion binding"/>
    <property type="evidence" value="ECO:0007669"/>
    <property type="project" value="UniProtKB-UniRule"/>
</dbReference>
<dbReference type="GO" id="GO:0006096">
    <property type="term" value="P:glycolytic process"/>
    <property type="evidence" value="ECO:0007669"/>
    <property type="project" value="UniProtKB-UniRule"/>
</dbReference>
<dbReference type="NCBIfam" id="TIGR01307">
    <property type="entry name" value="pgm_bpd_ind"/>
    <property type="match status" value="1"/>
</dbReference>
<comment type="subunit">
    <text evidence="9">Monomer.</text>
</comment>
<evidence type="ECO:0000256" key="10">
    <source>
        <dbReference type="NCBIfam" id="TIGR01307"/>
    </source>
</evidence>
<feature type="binding site" evidence="9">
    <location>
        <position position="216"/>
    </location>
    <ligand>
        <name>substrate</name>
    </ligand>
</feature>
<dbReference type="InterPro" id="IPR006124">
    <property type="entry name" value="Metalloenzyme"/>
</dbReference>
<evidence type="ECO:0000256" key="1">
    <source>
        <dbReference type="ARBA" id="ARBA00000370"/>
    </source>
</evidence>
<name>A0A934JUZ2_9BACT</name>
<feature type="active site" description="Phosphoserine intermediate" evidence="9">
    <location>
        <position position="155"/>
    </location>
</feature>
<feature type="compositionally biased region" description="Basic and acidic residues" evidence="11">
    <location>
        <begin position="1"/>
        <end position="19"/>
    </location>
</feature>
<evidence type="ECO:0000259" key="12">
    <source>
        <dbReference type="Pfam" id="PF01676"/>
    </source>
</evidence>
<dbReference type="PANTHER" id="PTHR31637:SF0">
    <property type="entry name" value="2,3-BISPHOSPHOGLYCERATE-INDEPENDENT PHOSPHOGLYCERATE MUTASE"/>
    <property type="match status" value="1"/>
</dbReference>
<feature type="binding site" evidence="9">
    <location>
        <position position="155"/>
    </location>
    <ligand>
        <name>Mn(2+)</name>
        <dbReference type="ChEBI" id="CHEBI:29035"/>
        <label>2</label>
    </ligand>
</feature>
<keyword evidence="7 9" id="KW-0464">Manganese</keyword>
<comment type="function">
    <text evidence="2 9">Catalyzes the interconversion of 2-phosphoglycerate and 3-phosphoglycerate.</text>
</comment>
<dbReference type="SUPFAM" id="SSF64158">
    <property type="entry name" value="2,3-Bisphosphoglycerate-independent phosphoglycerate mutase, substrate-binding domain"/>
    <property type="match status" value="1"/>
</dbReference>
<feature type="binding site" evidence="9">
    <location>
        <position position="428"/>
    </location>
    <ligand>
        <name>substrate</name>
    </ligand>
</feature>
<accession>A0A934JUZ2</accession>
<feature type="binding site" evidence="9">
    <location>
        <position position="536"/>
    </location>
    <ligand>
        <name>Mn(2+)</name>
        <dbReference type="ChEBI" id="CHEBI:29035"/>
        <label>2</label>
    </ligand>
</feature>
<protein>
    <recommendedName>
        <fullName evidence="9 10">2,3-bisphosphoglycerate-independent phosphoglycerate mutase</fullName>
        <shortName evidence="9">BPG-independent PGAM</shortName>
        <shortName evidence="9">Phosphoglyceromutase</shortName>
        <shortName evidence="9">iPGM</shortName>
        <ecNumber evidence="9 10">5.4.2.12</ecNumber>
    </recommendedName>
</protein>
<feature type="binding site" evidence="9">
    <location>
        <begin position="246"/>
        <end position="247"/>
    </location>
    <ligand>
        <name>substrate</name>
    </ligand>
</feature>
<keyword evidence="8 9" id="KW-0413">Isomerase</keyword>
<feature type="domain" description="Metalloenzyme" evidence="12">
    <location>
        <begin position="98"/>
        <end position="592"/>
    </location>
</feature>
<dbReference type="Proteomes" id="UP000606991">
    <property type="component" value="Unassembled WGS sequence"/>
</dbReference>
<evidence type="ECO:0000256" key="5">
    <source>
        <dbReference type="ARBA" id="ARBA00022723"/>
    </source>
</evidence>
<evidence type="ECO:0000256" key="3">
    <source>
        <dbReference type="ARBA" id="ARBA00004798"/>
    </source>
</evidence>
<dbReference type="EC" id="5.4.2.12" evidence="9 10"/>
<dbReference type="EMBL" id="JAEKNS010000067">
    <property type="protein sequence ID" value="MBJ7594414.1"/>
    <property type="molecule type" value="Genomic_DNA"/>
</dbReference>
<dbReference type="InterPro" id="IPR017850">
    <property type="entry name" value="Alkaline_phosphatase_core_sf"/>
</dbReference>
<feature type="domain" description="BPG-independent PGAM N-terminal" evidence="13">
    <location>
        <begin position="175"/>
        <end position="391"/>
    </location>
</feature>
<evidence type="ECO:0000256" key="6">
    <source>
        <dbReference type="ARBA" id="ARBA00023152"/>
    </source>
</evidence>
<comment type="similarity">
    <text evidence="4 9">Belongs to the BPG-independent phosphoglycerate mutase family.</text>
</comment>
<feature type="binding site" evidence="9">
    <location>
        <position position="537"/>
    </location>
    <ligand>
        <name>Mn(2+)</name>
        <dbReference type="ChEBI" id="CHEBI:29035"/>
        <label>2</label>
    </ligand>
</feature>
<reference evidence="14 15" key="1">
    <citation type="submission" date="2020-10" db="EMBL/GenBank/DDBJ databases">
        <title>Ca. Dormibacterota MAGs.</title>
        <authorList>
            <person name="Montgomery K."/>
        </authorList>
    </citation>
    <scope>NUCLEOTIDE SEQUENCE [LARGE SCALE GENOMIC DNA]</scope>
    <source>
        <strain evidence="14">SC8812_S17_18</strain>
    </source>
</reference>
<feature type="binding site" evidence="9">
    <location>
        <position position="499"/>
    </location>
    <ligand>
        <name>Mn(2+)</name>
        <dbReference type="ChEBI" id="CHEBI:29035"/>
        <label>1</label>
    </ligand>
</feature>
<evidence type="ECO:0000256" key="4">
    <source>
        <dbReference type="ARBA" id="ARBA00008819"/>
    </source>
</evidence>
<sequence length="603" mass="65457">MGDRIRARLGDRHRADRQPRAGGGGVRPHPRRGQRSRGRIAPRAVRRQRHRRQRRRAVQPRRHRRRPHRRRQPQAGVVRRHCRRGCTGGLGAVSAVRPFVLAVLDGWGQSDDAFGNAIAAAATPTMDRLMNTCPWTTVAASGEAVGLPGGQQGNSEVGHLTIGAGRVIFQPLTRINRAVADGSFFDNVVLCDAVDAALQRGTTLHCMGLVSPGGVHSDQRHAVALAVMARRRGLERVYFHAFTDGRDEPPTSAAGFMRTFVDDLRSAGCGRVVTVTGRYYAMDRDTRWERTQLAYEQIAGTGSGAVVADPVEYIESEYARDVTDEFLPPASIAGGGAQPVHIENGDSVVFFNFRPDRARQLSHALVDVEFTGFERSRVLEDLHFVTFTEYARDLAADVAFPRQDVFHTFAEEVSAAGLRQFHVAETEKYAHVTYFINGGREEPFSGEERLLVPSPRVATYDTTPAMSAVEVTDAVVEHLESAHDDLIVVNFANPDMVGHTGVFEATVRAVEVVDGCLDRIDAAVKAAAGGLLITADHGNAEHKVDPRDDSPLTAHTTSPVPVIVCGTGATALREGAGLADVAPTVLTAMGVDVPDEMTGRSLF</sequence>
<organism evidence="14 15">
    <name type="scientific">Candidatus Aeolococcus gillhamiae</name>
    <dbReference type="NCBI Taxonomy" id="3127015"/>
    <lineage>
        <taxon>Bacteria</taxon>
        <taxon>Bacillati</taxon>
        <taxon>Candidatus Dormiibacterota</taxon>
        <taxon>Candidatus Dormibacteria</taxon>
        <taxon>Candidatus Aeolococcales</taxon>
        <taxon>Candidatus Aeolococcaceae</taxon>
        <taxon>Candidatus Aeolococcus</taxon>
    </lineage>
</organism>
<evidence type="ECO:0000313" key="14">
    <source>
        <dbReference type="EMBL" id="MBJ7594414.1"/>
    </source>
</evidence>
<comment type="pathway">
    <text evidence="3 9">Carbohydrate degradation; glycolysis; pyruvate from D-glyceraldehyde 3-phosphate: step 3/5.</text>
</comment>
<dbReference type="Gene3D" id="3.40.720.10">
    <property type="entry name" value="Alkaline Phosphatase, subunit A"/>
    <property type="match status" value="1"/>
</dbReference>
<feature type="binding site" evidence="9">
    <location>
        <position position="278"/>
    </location>
    <ligand>
        <name>substrate</name>
    </ligand>
</feature>
<comment type="caution">
    <text evidence="14">The sequence shown here is derived from an EMBL/GenBank/DDBJ whole genome shotgun (WGS) entry which is preliminary data.</text>
</comment>
<feature type="binding site" evidence="9">
    <location>
        <position position="284"/>
    </location>
    <ligand>
        <name>substrate</name>
    </ligand>
</feature>
<evidence type="ECO:0000256" key="2">
    <source>
        <dbReference type="ARBA" id="ARBA00002315"/>
    </source>
</evidence>
<dbReference type="GO" id="GO:0006007">
    <property type="term" value="P:glucose catabolic process"/>
    <property type="evidence" value="ECO:0007669"/>
    <property type="project" value="InterPro"/>
</dbReference>
<evidence type="ECO:0000259" key="13">
    <source>
        <dbReference type="Pfam" id="PF06415"/>
    </source>
</evidence>
<comment type="cofactor">
    <cofactor evidence="9">
        <name>Mn(2+)</name>
        <dbReference type="ChEBI" id="CHEBI:29035"/>
    </cofactor>
    <text evidence="9">Binds 2 manganese ions per subunit.</text>
</comment>
<proteinExistence type="inferred from homology"/>
<dbReference type="SUPFAM" id="SSF53649">
    <property type="entry name" value="Alkaline phosphatase-like"/>
    <property type="match status" value="1"/>
</dbReference>